<feature type="compositionally biased region" description="Low complexity" evidence="11">
    <location>
        <begin position="349"/>
        <end position="360"/>
    </location>
</feature>
<evidence type="ECO:0000256" key="10">
    <source>
        <dbReference type="ARBA" id="ARBA00025115"/>
    </source>
</evidence>
<keyword evidence="6 12" id="KW-1133">Transmembrane helix</keyword>
<evidence type="ECO:0000256" key="8">
    <source>
        <dbReference type="ARBA" id="ARBA00023170"/>
    </source>
</evidence>
<evidence type="ECO:0000256" key="4">
    <source>
        <dbReference type="ARBA" id="ARBA00022692"/>
    </source>
</evidence>
<dbReference type="AlphaFoldDB" id="A0AAV7ACT9"/>
<evidence type="ECO:0000313" key="15">
    <source>
        <dbReference type="EMBL" id="KAG8557943.1"/>
    </source>
</evidence>
<dbReference type="EMBL" id="WNYA01000008">
    <property type="protein sequence ID" value="KAG8557944.1"/>
    <property type="molecule type" value="Genomic_DNA"/>
</dbReference>
<evidence type="ECO:0000256" key="5">
    <source>
        <dbReference type="ARBA" id="ARBA00022729"/>
    </source>
</evidence>
<evidence type="ECO:0000256" key="11">
    <source>
        <dbReference type="SAM" id="MobiDB-lite"/>
    </source>
</evidence>
<dbReference type="PROSITE" id="PS51257">
    <property type="entry name" value="PROKAR_LIPOPROTEIN"/>
    <property type="match status" value="1"/>
</dbReference>
<evidence type="ECO:0000256" key="9">
    <source>
        <dbReference type="ARBA" id="ARBA00023180"/>
    </source>
</evidence>
<protein>
    <recommendedName>
        <fullName evidence="3">Interleukin-4 receptor subunit alpha</fullName>
    </recommendedName>
</protein>
<feature type="signal peptide" evidence="13">
    <location>
        <begin position="1"/>
        <end position="26"/>
    </location>
</feature>
<dbReference type="InterPro" id="IPR015319">
    <property type="entry name" value="IL-4_rcpt-alpha_N"/>
</dbReference>
<dbReference type="InterPro" id="IPR013783">
    <property type="entry name" value="Ig-like_fold"/>
</dbReference>
<accession>A0AAV7ACT9</accession>
<evidence type="ECO:0000256" key="1">
    <source>
        <dbReference type="ARBA" id="ARBA00004479"/>
    </source>
</evidence>
<dbReference type="SUPFAM" id="SSF49265">
    <property type="entry name" value="Fibronectin type III"/>
    <property type="match status" value="2"/>
</dbReference>
<comment type="subcellular location">
    <subcellularLocation>
        <location evidence="1">Membrane</location>
        <topology evidence="1">Single-pass type I membrane protein</topology>
    </subcellularLocation>
</comment>
<evidence type="ECO:0000256" key="13">
    <source>
        <dbReference type="SAM" id="SignalP"/>
    </source>
</evidence>
<feature type="transmembrane region" description="Helical" evidence="12">
    <location>
        <begin position="242"/>
        <end position="262"/>
    </location>
</feature>
<comment type="function">
    <text evidence="10">Receptor for both interleukin 4 and interleukin 13. Couples to the JAK1/2/3-STAT6 pathway. The IL4 response is involved in promoting Th2 differentiation. The IL4/IL13 responses are involved in regulating IgE production and, chemokine and mucus production at sites of allergic inflammation. In certain cell types, can signal through activation of insulin receptor substrates, IRS1/IRS2.</text>
</comment>
<dbReference type="EMBL" id="WNYA01000008">
    <property type="protein sequence ID" value="KAG8557945.1"/>
    <property type="molecule type" value="Genomic_DNA"/>
</dbReference>
<dbReference type="PANTHER" id="PTHR23037">
    <property type="entry name" value="CYTOKINE RECEPTOR"/>
    <property type="match status" value="1"/>
</dbReference>
<dbReference type="InterPro" id="IPR003531">
    <property type="entry name" value="Hempt_rcpt_S_F1_CS"/>
</dbReference>
<dbReference type="PANTHER" id="PTHR23037:SF7">
    <property type="entry name" value="INTERLEUKIN-21 RECEPTOR"/>
    <property type="match status" value="1"/>
</dbReference>
<dbReference type="InterPro" id="IPR003961">
    <property type="entry name" value="FN3_dom"/>
</dbReference>
<dbReference type="EMBL" id="WNYA01000008">
    <property type="protein sequence ID" value="KAG8557943.1"/>
    <property type="molecule type" value="Genomic_DNA"/>
</dbReference>
<evidence type="ECO:0000256" key="3">
    <source>
        <dbReference type="ARBA" id="ARBA00018975"/>
    </source>
</evidence>
<dbReference type="GO" id="GO:0002532">
    <property type="term" value="P:production of molecular mediator involved in inflammatory response"/>
    <property type="evidence" value="ECO:0007669"/>
    <property type="project" value="InterPro"/>
</dbReference>
<evidence type="ECO:0000259" key="14">
    <source>
        <dbReference type="PROSITE" id="PS50853"/>
    </source>
</evidence>
<evidence type="ECO:0000313" key="16">
    <source>
        <dbReference type="Proteomes" id="UP000824782"/>
    </source>
</evidence>
<dbReference type="PROSITE" id="PS50853">
    <property type="entry name" value="FN3"/>
    <property type="match status" value="1"/>
</dbReference>
<organism evidence="15 16">
    <name type="scientific">Engystomops pustulosus</name>
    <name type="common">Tungara frog</name>
    <name type="synonym">Physalaemus pustulosus</name>
    <dbReference type="NCBI Taxonomy" id="76066"/>
    <lineage>
        <taxon>Eukaryota</taxon>
        <taxon>Metazoa</taxon>
        <taxon>Chordata</taxon>
        <taxon>Craniata</taxon>
        <taxon>Vertebrata</taxon>
        <taxon>Euteleostomi</taxon>
        <taxon>Amphibia</taxon>
        <taxon>Batrachia</taxon>
        <taxon>Anura</taxon>
        <taxon>Neobatrachia</taxon>
        <taxon>Hyloidea</taxon>
        <taxon>Leptodactylidae</taxon>
        <taxon>Leiuperinae</taxon>
        <taxon>Engystomops</taxon>
    </lineage>
</organism>
<dbReference type="GO" id="GO:0004896">
    <property type="term" value="F:cytokine receptor activity"/>
    <property type="evidence" value="ECO:0007669"/>
    <property type="project" value="InterPro"/>
</dbReference>
<sequence>MKNKKYEPIATLILVTLSCVVPISQCCQDLLCYIDFLDTLTCEYGKGKDLNTSTTYTLTANWTFEESDDTCVLVECEKKHEYICSVDMEDFNADDTCTITITTHINGRRHSIQICEPFRIGDRFKPVAPVNLTISENYTISWETLYDDHVLRSGELAYELSYKKVGEAWLKQKVIQVLEDEKSVVLLRSSFQGGQQYIARIRAQPKNTSIYGGQWSEWSRSVSWITPEDDQKVPEKFPYQKIGMISGLIAVVAFLGIVTTCFRYTPLIWKKVWVLIPDPEPFFKPLYKGHEGDFKSWLGPHYIPFPIVPHEGGYAGPEVLEIENHNSGKNKKLFLPKLYMNEDPGTNCSSHSSTSTTTTTGGRTCEEDRSMGEGYPSINLDSSNMLDRLLVHGSSTVSPKFGFHEALLISNMNMLNQVSIPPEEWEQQESPSQEDDENLFYNNENYNSLSPDSGNSAHFGYPRICLDMDTIDSGFVDSECGSPVDSDFGNNDTPKKTMNPDPYNEEDAISERNYVQQWVPNAH</sequence>
<dbReference type="GO" id="GO:0009897">
    <property type="term" value="C:external side of plasma membrane"/>
    <property type="evidence" value="ECO:0007669"/>
    <property type="project" value="TreeGrafter"/>
</dbReference>
<feature type="chain" id="PRO_5044715568" description="Interleukin-4 receptor subunit alpha" evidence="13">
    <location>
        <begin position="27"/>
        <end position="523"/>
    </location>
</feature>
<keyword evidence="8" id="KW-0675">Receptor</keyword>
<keyword evidence="5 13" id="KW-0732">Signal</keyword>
<dbReference type="Pfam" id="PF09238">
    <property type="entry name" value="IL4Ra_N"/>
    <property type="match status" value="1"/>
</dbReference>
<feature type="compositionally biased region" description="Acidic residues" evidence="11">
    <location>
        <begin position="423"/>
        <end position="438"/>
    </location>
</feature>
<feature type="domain" description="Fibronectin type-III" evidence="14">
    <location>
        <begin position="123"/>
        <end position="229"/>
    </location>
</feature>
<feature type="compositionally biased region" description="Polar residues" evidence="11">
    <location>
        <begin position="440"/>
        <end position="453"/>
    </location>
</feature>
<evidence type="ECO:0000256" key="6">
    <source>
        <dbReference type="ARBA" id="ARBA00022989"/>
    </source>
</evidence>
<keyword evidence="16" id="KW-1185">Reference proteome</keyword>
<reference evidence="15" key="1">
    <citation type="thesis" date="2020" institute="ProQuest LLC" country="789 East Eisenhower Parkway, Ann Arbor, MI, USA">
        <title>Comparative Genomics and Chromosome Evolution.</title>
        <authorList>
            <person name="Mudd A.B."/>
        </authorList>
    </citation>
    <scope>NUCLEOTIDE SEQUENCE</scope>
    <source>
        <strain evidence="15">237g6f4</strain>
        <tissue evidence="15">Blood</tissue>
    </source>
</reference>
<proteinExistence type="inferred from homology"/>
<feature type="region of interest" description="Disordered" evidence="11">
    <location>
        <begin position="483"/>
        <end position="505"/>
    </location>
</feature>
<dbReference type="Proteomes" id="UP000824782">
    <property type="component" value="Unassembled WGS sequence"/>
</dbReference>
<evidence type="ECO:0000256" key="7">
    <source>
        <dbReference type="ARBA" id="ARBA00023136"/>
    </source>
</evidence>
<evidence type="ECO:0000256" key="2">
    <source>
        <dbReference type="ARBA" id="ARBA00008280"/>
    </source>
</evidence>
<keyword evidence="9" id="KW-0325">Glycoprotein</keyword>
<keyword evidence="4 12" id="KW-0812">Transmembrane</keyword>
<dbReference type="Gene3D" id="2.60.40.10">
    <property type="entry name" value="Immunoglobulins"/>
    <property type="match status" value="2"/>
</dbReference>
<keyword evidence="7 12" id="KW-0472">Membrane</keyword>
<gene>
    <name evidence="15" type="ORF">GDO81_016788</name>
</gene>
<evidence type="ECO:0000256" key="12">
    <source>
        <dbReference type="SAM" id="Phobius"/>
    </source>
</evidence>
<dbReference type="PROSITE" id="PS01355">
    <property type="entry name" value="HEMATOPO_REC_S_F1"/>
    <property type="match status" value="1"/>
</dbReference>
<feature type="region of interest" description="Disordered" evidence="11">
    <location>
        <begin position="422"/>
        <end position="453"/>
    </location>
</feature>
<comment type="similarity">
    <text evidence="2">Belongs to the type I cytokine receptor family. Type 4 subfamily.</text>
</comment>
<comment type="caution">
    <text evidence="15">The sequence shown here is derived from an EMBL/GenBank/DDBJ whole genome shotgun (WGS) entry which is preliminary data.</text>
</comment>
<name>A0AAV7ACT9_ENGPU</name>
<feature type="region of interest" description="Disordered" evidence="11">
    <location>
        <begin position="345"/>
        <end position="370"/>
    </location>
</feature>
<dbReference type="InterPro" id="IPR036116">
    <property type="entry name" value="FN3_sf"/>
</dbReference>